<feature type="domain" description="PepSY" evidence="3">
    <location>
        <begin position="115"/>
        <end position="171"/>
    </location>
</feature>
<keyword evidence="5" id="KW-1185">Reference proteome</keyword>
<dbReference type="Pfam" id="PF03929">
    <property type="entry name" value="PepSY_TM"/>
    <property type="match status" value="1"/>
</dbReference>
<feature type="region of interest" description="Disordered" evidence="1">
    <location>
        <begin position="312"/>
        <end position="374"/>
    </location>
</feature>
<feature type="transmembrane region" description="Helical" evidence="2">
    <location>
        <begin position="272"/>
        <end position="293"/>
    </location>
</feature>
<accession>A0A0S4QPW5</accession>
<evidence type="ECO:0000256" key="2">
    <source>
        <dbReference type="SAM" id="Phobius"/>
    </source>
</evidence>
<feature type="compositionally biased region" description="Polar residues" evidence="1">
    <location>
        <begin position="1"/>
        <end position="10"/>
    </location>
</feature>
<evidence type="ECO:0000256" key="1">
    <source>
        <dbReference type="SAM" id="MobiDB-lite"/>
    </source>
</evidence>
<dbReference type="InterPro" id="IPR025711">
    <property type="entry name" value="PepSY"/>
</dbReference>
<gene>
    <name evidence="4" type="ORF">Ga0074812_10948</name>
</gene>
<reference evidence="5" key="1">
    <citation type="submission" date="2015-11" db="EMBL/GenBank/DDBJ databases">
        <authorList>
            <person name="Varghese N."/>
        </authorList>
    </citation>
    <scope>NUCLEOTIDE SEQUENCE [LARGE SCALE GENOMIC DNA]</scope>
    <source>
        <strain evidence="5">DSM 45899</strain>
    </source>
</reference>
<dbReference type="PANTHER" id="PTHR34219:SF1">
    <property type="entry name" value="PEPSY DOMAIN-CONTAINING PROTEIN"/>
    <property type="match status" value="1"/>
</dbReference>
<feature type="transmembrane region" description="Helical" evidence="2">
    <location>
        <begin position="464"/>
        <end position="485"/>
    </location>
</feature>
<feature type="transmembrane region" description="Helical" evidence="2">
    <location>
        <begin position="206"/>
        <end position="223"/>
    </location>
</feature>
<dbReference type="AlphaFoldDB" id="A0A0S4QPW5"/>
<proteinExistence type="predicted"/>
<name>A0A0S4QPW5_9ACTN</name>
<protein>
    <submittedName>
        <fullName evidence="4">Uncharacterized iron-regulated membrane protein</fullName>
    </submittedName>
</protein>
<keyword evidence="2" id="KW-0472">Membrane</keyword>
<evidence type="ECO:0000313" key="5">
    <source>
        <dbReference type="Proteomes" id="UP000198802"/>
    </source>
</evidence>
<organism evidence="4 5">
    <name type="scientific">Parafrankia irregularis</name>
    <dbReference type="NCBI Taxonomy" id="795642"/>
    <lineage>
        <taxon>Bacteria</taxon>
        <taxon>Bacillati</taxon>
        <taxon>Actinomycetota</taxon>
        <taxon>Actinomycetes</taxon>
        <taxon>Frankiales</taxon>
        <taxon>Frankiaceae</taxon>
        <taxon>Parafrankia</taxon>
    </lineage>
</organism>
<keyword evidence="2" id="KW-0812">Transmembrane</keyword>
<dbReference type="Proteomes" id="UP000198802">
    <property type="component" value="Unassembled WGS sequence"/>
</dbReference>
<dbReference type="EMBL" id="FAOZ01000009">
    <property type="protein sequence ID" value="CUU56828.1"/>
    <property type="molecule type" value="Genomic_DNA"/>
</dbReference>
<dbReference type="PANTHER" id="PTHR34219">
    <property type="entry name" value="IRON-REGULATED INNER MEMBRANE PROTEIN-RELATED"/>
    <property type="match status" value="1"/>
</dbReference>
<keyword evidence="2" id="KW-1133">Transmembrane helix</keyword>
<feature type="compositionally biased region" description="Basic and acidic residues" evidence="1">
    <location>
        <begin position="19"/>
        <end position="45"/>
    </location>
</feature>
<sequence>MTTLDKSGSSPDDAATDTAHMKDLPESHTADTHTLDVPEPRRPESEGVSPPVGRTIGGWRPLLLRLHFYAGVLVAPFLAIAALTGLAYTLTPQLDRLVYADELYVEEVGTTPRPLAEQISAALAAHPEGTFGSVLTGDAPDRTTRVVLSVPGLGDRQRTVYVDPYTGRVQGALTTWWGSTPLTTWLDDLHRNLHLGAFGRHYSETAASWLWIVALGGLVLWLARRRQALGASQASQASETSQARRARRMRAVLLPDLTARGRRRTLGWHGSLGVWLLVGLLFLSATGLTWSRYAGEHFSRVLDAADSHMPSLDTTLPQAASTTTTGGGGGAHQGHAVDGPGTTDAGTTDAGTTDAGTTDAGTTDAGATDAGAVASSVAEPVDRVVSAARAAGLDGPIEVTPATDTATAWSAAQTDGRWPVRFDQVAVNPVDGRVVNEVRWEDWPLLAQLTKLGVRAHMGELFGVANQILLAGLALGLLCMIVWGYRMWWQRRPSRGDRAGIVGPPPARGAWRRLPKPALAALILITAAVGWAPVLGVTLLVFLLLDLTAGLLARRRRKPARGASA</sequence>
<feature type="compositionally biased region" description="Low complexity" evidence="1">
    <location>
        <begin position="338"/>
        <end position="372"/>
    </location>
</feature>
<dbReference type="Pfam" id="PF03413">
    <property type="entry name" value="PepSY"/>
    <property type="match status" value="1"/>
</dbReference>
<feature type="transmembrane region" description="Helical" evidence="2">
    <location>
        <begin position="518"/>
        <end position="545"/>
    </location>
</feature>
<dbReference type="InterPro" id="IPR005625">
    <property type="entry name" value="PepSY-ass_TM"/>
</dbReference>
<evidence type="ECO:0000259" key="3">
    <source>
        <dbReference type="Pfam" id="PF03413"/>
    </source>
</evidence>
<feature type="transmembrane region" description="Helical" evidence="2">
    <location>
        <begin position="68"/>
        <end position="90"/>
    </location>
</feature>
<feature type="compositionally biased region" description="Low complexity" evidence="1">
    <location>
        <begin position="314"/>
        <end position="324"/>
    </location>
</feature>
<feature type="region of interest" description="Disordered" evidence="1">
    <location>
        <begin position="1"/>
        <end position="53"/>
    </location>
</feature>
<evidence type="ECO:0000313" key="4">
    <source>
        <dbReference type="EMBL" id="CUU56828.1"/>
    </source>
</evidence>